<feature type="domain" description="Fibronectin type III-like" evidence="3">
    <location>
        <begin position="666"/>
        <end position="735"/>
    </location>
</feature>
<dbReference type="Proteomes" id="UP001597391">
    <property type="component" value="Unassembled WGS sequence"/>
</dbReference>
<gene>
    <name evidence="4" type="ORF">ACFSYH_12930</name>
</gene>
<dbReference type="InterPro" id="IPR013783">
    <property type="entry name" value="Ig-like_fold"/>
</dbReference>
<dbReference type="InterPro" id="IPR026891">
    <property type="entry name" value="Fn3-like"/>
</dbReference>
<dbReference type="GO" id="GO:0016787">
    <property type="term" value="F:hydrolase activity"/>
    <property type="evidence" value="ECO:0007669"/>
    <property type="project" value="UniProtKB-KW"/>
</dbReference>
<dbReference type="InterPro" id="IPR001764">
    <property type="entry name" value="Glyco_hydro_3_N"/>
</dbReference>
<dbReference type="InterPro" id="IPR002772">
    <property type="entry name" value="Glyco_hydro_3_C"/>
</dbReference>
<keyword evidence="5" id="KW-1185">Reference proteome</keyword>
<dbReference type="Pfam" id="PF01915">
    <property type="entry name" value="Glyco_hydro_3_C"/>
    <property type="match status" value="1"/>
</dbReference>
<dbReference type="InterPro" id="IPR036962">
    <property type="entry name" value="Glyco_hydro_3_N_sf"/>
</dbReference>
<dbReference type="SMART" id="SM01217">
    <property type="entry name" value="Fn3_like"/>
    <property type="match status" value="1"/>
</dbReference>
<dbReference type="Gene3D" id="3.40.50.1700">
    <property type="entry name" value="Glycoside hydrolase family 3 C-terminal domain"/>
    <property type="match status" value="1"/>
</dbReference>
<dbReference type="InterPro" id="IPR036881">
    <property type="entry name" value="Glyco_hydro_3_C_sf"/>
</dbReference>
<dbReference type="Gene3D" id="2.60.40.10">
    <property type="entry name" value="Immunoglobulins"/>
    <property type="match status" value="1"/>
</dbReference>
<name>A0ABW5XIA4_9MICO</name>
<dbReference type="SUPFAM" id="SSF51445">
    <property type="entry name" value="(Trans)glycosidases"/>
    <property type="match status" value="1"/>
</dbReference>
<dbReference type="Gene3D" id="3.20.20.300">
    <property type="entry name" value="Glycoside hydrolase, family 3, N-terminal domain"/>
    <property type="match status" value="1"/>
</dbReference>
<dbReference type="InterPro" id="IPR050288">
    <property type="entry name" value="Cellulose_deg_GH3"/>
</dbReference>
<keyword evidence="2 4" id="KW-0378">Hydrolase</keyword>
<organism evidence="4 5">
    <name type="scientific">Populibacterium corticicola</name>
    <dbReference type="NCBI Taxonomy" id="1812826"/>
    <lineage>
        <taxon>Bacteria</taxon>
        <taxon>Bacillati</taxon>
        <taxon>Actinomycetota</taxon>
        <taxon>Actinomycetes</taxon>
        <taxon>Micrococcales</taxon>
        <taxon>Jonesiaceae</taxon>
        <taxon>Populibacterium</taxon>
    </lineage>
</organism>
<dbReference type="PANTHER" id="PTHR42715">
    <property type="entry name" value="BETA-GLUCOSIDASE"/>
    <property type="match status" value="1"/>
</dbReference>
<comment type="similarity">
    <text evidence="1">Belongs to the glycosyl hydrolase 3 family.</text>
</comment>
<evidence type="ECO:0000256" key="1">
    <source>
        <dbReference type="ARBA" id="ARBA00005336"/>
    </source>
</evidence>
<dbReference type="PRINTS" id="PR00133">
    <property type="entry name" value="GLHYDRLASE3"/>
</dbReference>
<dbReference type="PANTHER" id="PTHR42715:SF10">
    <property type="entry name" value="BETA-GLUCOSIDASE"/>
    <property type="match status" value="1"/>
</dbReference>
<accession>A0ABW5XIA4</accession>
<evidence type="ECO:0000259" key="3">
    <source>
        <dbReference type="SMART" id="SM01217"/>
    </source>
</evidence>
<dbReference type="InterPro" id="IPR017853">
    <property type="entry name" value="GH"/>
</dbReference>
<reference evidence="5" key="1">
    <citation type="journal article" date="2019" name="Int. J. Syst. Evol. Microbiol.">
        <title>The Global Catalogue of Microorganisms (GCM) 10K type strain sequencing project: providing services to taxonomists for standard genome sequencing and annotation.</title>
        <authorList>
            <consortium name="The Broad Institute Genomics Platform"/>
            <consortium name="The Broad Institute Genome Sequencing Center for Infectious Disease"/>
            <person name="Wu L."/>
            <person name="Ma J."/>
        </authorList>
    </citation>
    <scope>NUCLEOTIDE SEQUENCE [LARGE SCALE GENOMIC DNA]</scope>
    <source>
        <strain evidence="5">KCTC 33576</strain>
    </source>
</reference>
<sequence>MSIETPREVITDPQELLAQMTLEEKLAQIVGFWDKGDGEAVAPLQGEFAEASTFAGATANGLGHVTRVYGTRPVDPIERAQWLWNEQRRVVNETRLGIPMLVHEECLTGLSAWQAATFPTPLAWGASFNAELVEDMGALIGESMRQLGVHQGLAPVLDVIRDPRWGRVEECIAEDPYTVATIATAYVKGLQSQGIHATLKHFVGYSGSQAGRNFAPLHAGPRELADVLLPPFEMAVRDGKARSVMHSYNEIDGVPVAANPELLTGLLRDQWGFDGTVVADYFGVAFLEKLHNVAGNLSQAAKLALEAGVDIELPTGDAYLGPLAAAVRAGDVPIELVDRAVLRALQQKAELGLLGNTFNDEPPSDIDLDSLRHRAVARELAEQSVVLVANNGILPLSPANESDASVGSPRKIALIGPNADRISAMFGCYSFVNHVLSLHEGYEMGIEVPTMREALNQEFADASILYSEGCDIDSDDTSRFAEAVECASDADVAVLVLGDQSALFGRGTVGEGCDRDDLELPGVQRALAERIIATGKPVILVLLTGRPYVVGWALEQAAAVVQGFFPGEEGAAAVAGVLSGRVNPSAKLPVSLPRATGSQPYTYLHPALGGNSDVTSLSSTPAREFGFGLSYTSYEHTVPQVSATTTDQPVTVSVTVRNTGDLSGTEVVQLYARDLVGSVTRPVAQLVGYARVELAPGEQAELTFAVPPTRLSFAGRDLRRIVEPGDFTFWTGTSATPANSVTTVALAGSVHPVRLDDPRITEVTVTR</sequence>
<protein>
    <submittedName>
        <fullName evidence="4">Glycoside hydrolase family 3 N-terminal domain-containing protein</fullName>
    </submittedName>
</protein>
<comment type="caution">
    <text evidence="4">The sequence shown here is derived from an EMBL/GenBank/DDBJ whole genome shotgun (WGS) entry which is preliminary data.</text>
</comment>
<evidence type="ECO:0000256" key="2">
    <source>
        <dbReference type="ARBA" id="ARBA00022801"/>
    </source>
</evidence>
<proteinExistence type="inferred from homology"/>
<evidence type="ECO:0000313" key="5">
    <source>
        <dbReference type="Proteomes" id="UP001597391"/>
    </source>
</evidence>
<dbReference type="SUPFAM" id="SSF52279">
    <property type="entry name" value="Beta-D-glucan exohydrolase, C-terminal domain"/>
    <property type="match status" value="1"/>
</dbReference>
<dbReference type="EMBL" id="JBHUOP010000006">
    <property type="protein sequence ID" value="MFD2841463.1"/>
    <property type="molecule type" value="Genomic_DNA"/>
</dbReference>
<dbReference type="Pfam" id="PF00933">
    <property type="entry name" value="Glyco_hydro_3"/>
    <property type="match status" value="1"/>
</dbReference>
<evidence type="ECO:0000313" key="4">
    <source>
        <dbReference type="EMBL" id="MFD2841463.1"/>
    </source>
</evidence>
<dbReference type="Pfam" id="PF14310">
    <property type="entry name" value="Fn3-like"/>
    <property type="match status" value="1"/>
</dbReference>
<dbReference type="RefSeq" id="WP_377467478.1">
    <property type="nucleotide sequence ID" value="NZ_JBHUOP010000006.1"/>
</dbReference>